<evidence type="ECO:0000256" key="1">
    <source>
        <dbReference type="ARBA" id="ARBA00022553"/>
    </source>
</evidence>
<keyword evidence="2" id="KW-0902">Two-component regulatory system</keyword>
<evidence type="ECO:0000256" key="3">
    <source>
        <dbReference type="ARBA" id="ARBA00023015"/>
    </source>
</evidence>
<dbReference type="InterPro" id="IPR011006">
    <property type="entry name" value="CheY-like_superfamily"/>
</dbReference>
<dbReference type="GO" id="GO:0005829">
    <property type="term" value="C:cytosol"/>
    <property type="evidence" value="ECO:0007669"/>
    <property type="project" value="TreeGrafter"/>
</dbReference>
<dbReference type="Gene3D" id="3.40.50.2300">
    <property type="match status" value="1"/>
</dbReference>
<keyword evidence="3" id="KW-0805">Transcription regulation</keyword>
<dbReference type="RefSeq" id="WP_129082685.1">
    <property type="nucleotide sequence ID" value="NZ_CP041070.1"/>
</dbReference>
<accession>A0A4Q0XYQ2</accession>
<feature type="domain" description="OmpR/PhoB-type" evidence="9">
    <location>
        <begin position="134"/>
        <end position="230"/>
    </location>
</feature>
<dbReference type="CDD" id="cd17536">
    <property type="entry name" value="REC_YesN-like"/>
    <property type="match status" value="1"/>
</dbReference>
<proteinExistence type="predicted"/>
<dbReference type="GO" id="GO:0000976">
    <property type="term" value="F:transcription cis-regulatory region binding"/>
    <property type="evidence" value="ECO:0007669"/>
    <property type="project" value="TreeGrafter"/>
</dbReference>
<dbReference type="PROSITE" id="PS51755">
    <property type="entry name" value="OMPR_PHOB"/>
    <property type="match status" value="1"/>
</dbReference>
<dbReference type="SMART" id="SM00862">
    <property type="entry name" value="Trans_reg_C"/>
    <property type="match status" value="1"/>
</dbReference>
<dbReference type="GO" id="GO:0000156">
    <property type="term" value="F:phosphorelay response regulator activity"/>
    <property type="evidence" value="ECO:0007669"/>
    <property type="project" value="TreeGrafter"/>
</dbReference>
<sequence>MNRDLYPYKILFIEDEELLRKNYTDYLKMNFSEVIEAKDGQEGLDLYKKYKPDILIVDINIPRIDGLKLLEMIRINDIETKAIILTAHVDKDFLLRAASLKLVKYLEKPVNRKNLKDALLLAINEISTYSITNKKIVELKEELLWNNELKELIFQNKNIELTNKEKLLLELLTSHANKVFSYDEIFFHVWNNYNEEASFSALKNLIRRIRKKLPENTILNIFNEGYKINRK</sequence>
<dbReference type="PANTHER" id="PTHR48111">
    <property type="entry name" value="REGULATOR OF RPOS"/>
    <property type="match status" value="1"/>
</dbReference>
<dbReference type="PROSITE" id="PS50110">
    <property type="entry name" value="RESPONSE_REGULATORY"/>
    <property type="match status" value="1"/>
</dbReference>
<evidence type="ECO:0000259" key="9">
    <source>
        <dbReference type="PROSITE" id="PS51755"/>
    </source>
</evidence>
<dbReference type="PANTHER" id="PTHR48111:SF1">
    <property type="entry name" value="TWO-COMPONENT RESPONSE REGULATOR ORR33"/>
    <property type="match status" value="1"/>
</dbReference>
<feature type="domain" description="Response regulatory" evidence="8">
    <location>
        <begin position="9"/>
        <end position="123"/>
    </location>
</feature>
<keyword evidence="5" id="KW-0804">Transcription</keyword>
<evidence type="ECO:0000313" key="10">
    <source>
        <dbReference type="EMBL" id="RXJ61914.1"/>
    </source>
</evidence>
<evidence type="ECO:0000256" key="2">
    <source>
        <dbReference type="ARBA" id="ARBA00023012"/>
    </source>
</evidence>
<dbReference type="SMART" id="SM00448">
    <property type="entry name" value="REC"/>
    <property type="match status" value="1"/>
</dbReference>
<evidence type="ECO:0000256" key="7">
    <source>
        <dbReference type="PROSITE-ProRule" id="PRU01091"/>
    </source>
</evidence>
<dbReference type="InterPro" id="IPR039420">
    <property type="entry name" value="WalR-like"/>
</dbReference>
<dbReference type="EMBL" id="PDKO01000011">
    <property type="protein sequence ID" value="RXJ61914.1"/>
    <property type="molecule type" value="Genomic_DNA"/>
</dbReference>
<dbReference type="GO" id="GO:0006355">
    <property type="term" value="P:regulation of DNA-templated transcription"/>
    <property type="evidence" value="ECO:0007669"/>
    <property type="project" value="InterPro"/>
</dbReference>
<feature type="DNA-binding region" description="OmpR/PhoB-type" evidence="7">
    <location>
        <begin position="134"/>
        <end position="230"/>
    </location>
</feature>
<gene>
    <name evidence="10" type="ORF">CRV06_12095</name>
</gene>
<dbReference type="AlphaFoldDB" id="A0A4Q0XYQ2"/>
<evidence type="ECO:0000256" key="4">
    <source>
        <dbReference type="ARBA" id="ARBA00023125"/>
    </source>
</evidence>
<dbReference type="Pfam" id="PF00486">
    <property type="entry name" value="Trans_reg_C"/>
    <property type="match status" value="1"/>
</dbReference>
<dbReference type="Gene3D" id="1.10.10.10">
    <property type="entry name" value="Winged helix-like DNA-binding domain superfamily/Winged helix DNA-binding domain"/>
    <property type="match status" value="1"/>
</dbReference>
<dbReference type="Proteomes" id="UP000290191">
    <property type="component" value="Unassembled WGS sequence"/>
</dbReference>
<evidence type="ECO:0000313" key="11">
    <source>
        <dbReference type="Proteomes" id="UP000290191"/>
    </source>
</evidence>
<dbReference type="InterPro" id="IPR036388">
    <property type="entry name" value="WH-like_DNA-bd_sf"/>
</dbReference>
<protein>
    <submittedName>
        <fullName evidence="10">DNA-binding response regulator</fullName>
    </submittedName>
</protein>
<feature type="modified residue" description="4-aspartylphosphate" evidence="6">
    <location>
        <position position="58"/>
    </location>
</feature>
<dbReference type="SUPFAM" id="SSF52172">
    <property type="entry name" value="CheY-like"/>
    <property type="match status" value="1"/>
</dbReference>
<dbReference type="OrthoDB" id="5353330at2"/>
<organism evidence="10 11">
    <name type="scientific">Halarcobacter anaerophilus</name>
    <dbReference type="NCBI Taxonomy" id="877500"/>
    <lineage>
        <taxon>Bacteria</taxon>
        <taxon>Pseudomonadati</taxon>
        <taxon>Campylobacterota</taxon>
        <taxon>Epsilonproteobacteria</taxon>
        <taxon>Campylobacterales</taxon>
        <taxon>Arcobacteraceae</taxon>
        <taxon>Halarcobacter</taxon>
    </lineage>
</organism>
<keyword evidence="11" id="KW-1185">Reference proteome</keyword>
<dbReference type="GO" id="GO:0032993">
    <property type="term" value="C:protein-DNA complex"/>
    <property type="evidence" value="ECO:0007669"/>
    <property type="project" value="TreeGrafter"/>
</dbReference>
<evidence type="ECO:0000256" key="5">
    <source>
        <dbReference type="ARBA" id="ARBA00023163"/>
    </source>
</evidence>
<dbReference type="Pfam" id="PF00072">
    <property type="entry name" value="Response_reg"/>
    <property type="match status" value="1"/>
</dbReference>
<reference evidence="10 11" key="1">
    <citation type="submission" date="2017-10" db="EMBL/GenBank/DDBJ databases">
        <title>Genomics of the genus Arcobacter.</title>
        <authorList>
            <person name="Perez-Cataluna A."/>
            <person name="Figueras M.J."/>
        </authorList>
    </citation>
    <scope>NUCLEOTIDE SEQUENCE [LARGE SCALE GENOMIC DNA]</scope>
    <source>
        <strain evidence="10 11">DSM 24636</strain>
    </source>
</reference>
<comment type="caution">
    <text evidence="10">The sequence shown here is derived from an EMBL/GenBank/DDBJ whole genome shotgun (WGS) entry which is preliminary data.</text>
</comment>
<keyword evidence="1 6" id="KW-0597">Phosphoprotein</keyword>
<keyword evidence="4 7" id="KW-0238">DNA-binding</keyword>
<evidence type="ECO:0000259" key="8">
    <source>
        <dbReference type="PROSITE" id="PS50110"/>
    </source>
</evidence>
<evidence type="ECO:0000256" key="6">
    <source>
        <dbReference type="PROSITE-ProRule" id="PRU00169"/>
    </source>
</evidence>
<dbReference type="InterPro" id="IPR001789">
    <property type="entry name" value="Sig_transdc_resp-reg_receiver"/>
</dbReference>
<dbReference type="InterPro" id="IPR001867">
    <property type="entry name" value="OmpR/PhoB-type_DNA-bd"/>
</dbReference>
<name>A0A4Q0XYQ2_9BACT</name>